<evidence type="ECO:0000256" key="10">
    <source>
        <dbReference type="SAM" id="Phobius"/>
    </source>
</evidence>
<dbReference type="SMART" id="SM00086">
    <property type="entry name" value="PAC"/>
    <property type="match status" value="3"/>
</dbReference>
<dbReference type="PROSITE" id="PS50112">
    <property type="entry name" value="PAS"/>
    <property type="match status" value="2"/>
</dbReference>
<evidence type="ECO:0000256" key="8">
    <source>
        <dbReference type="ARBA" id="ARBA00023136"/>
    </source>
</evidence>
<feature type="domain" description="PAC" evidence="12">
    <location>
        <begin position="376"/>
        <end position="428"/>
    </location>
</feature>
<dbReference type="NCBIfam" id="NF007298">
    <property type="entry name" value="PRK09776.1"/>
    <property type="match status" value="1"/>
</dbReference>
<evidence type="ECO:0000313" key="15">
    <source>
        <dbReference type="Proteomes" id="UP000008793"/>
    </source>
</evidence>
<comment type="catalytic activity">
    <reaction evidence="9">
        <text>2 GTP = 3',3'-c-di-GMP + 2 diphosphate</text>
        <dbReference type="Rhea" id="RHEA:24898"/>
        <dbReference type="ChEBI" id="CHEBI:33019"/>
        <dbReference type="ChEBI" id="CHEBI:37565"/>
        <dbReference type="ChEBI" id="CHEBI:58805"/>
        <dbReference type="EC" id="2.7.7.65"/>
    </reaction>
</comment>
<dbReference type="InterPro" id="IPR000160">
    <property type="entry name" value="GGDEF_dom"/>
</dbReference>
<dbReference type="GeneID" id="90512928"/>
<sequence length="869" mass="98259">MTTDTLFSVKRITLRWPQTFMLGGLSFALTLFCLELIKVSGQISPLWFSTALMTMVIFRLPLTSLPLALLSCFIGVALANSLVIGPGIANVKYPLINLTQAIIGGSLLRVMLDRQSPLGSLMSWSKMMVTVGMFTPLVGGLLAAWVLSSSGHSSFRFFSTWVVSEMIGMLALGPVCLLWNNDYFQRARHQNVLFETLLTLLVTLVLCYCSLRYLPWPFTFVIVVLFYSAVRLPRFEAFVVFLATLSMMTVMLALGLLDIQLNSRWPLASSVWLPFLMALIPSHMMALVMHSFREEKKHISESETRFRHAMEFSAIGMALVSPEGKWLKVNKSLCKLLDYQEKELKKMDFQQITHPEDLDADLLQLNALLLGDIETYSMEKRYLRKDQQILWARLTVSLVRDSEQLPLYFISQIEDITDLKTTEEVNRRLMQRITLANEAGGIGVWEWSLVTGKMSWDKRMFRIYDLPENGQATYLTWANSLLPADRQPAIDAFDTAVKTSSPIDIEFRIETDNGLRYIRSQANMVLDEKGDVERMLGINQDITAIRQLTDALYQEKERMHITLDAIGEGVISTDEEMRVIFMNPVAESMTGWAQEHAVGKPLNDILRITQGHKGPQLESLLLCELPQTKSTPDLDQELVLHNSAGRQYDIHYSIMPLKTLEGDNIGSVMVIRDVSTSREMMRRLTYSASHDVLTSLPNRVSFEQRLDSLLLSPSLLQKDHALVFVDLDRFKAVNDTSGHAAGDALLREISGVMQRHLRSNDFLARLGGDEFGILLLDCPQDKAQEVIARIVNAVNDYHFLWEGRLHRVGASAGITLLNKENHTVSDVLAQADLACYSAKHNGRGQLAVYDPERLRTLNPWQLNHHEDQA</sequence>
<dbReference type="InterPro" id="IPR029787">
    <property type="entry name" value="Nucleotide_cyclase"/>
</dbReference>
<feature type="domain" description="PAC" evidence="12">
    <location>
        <begin position="634"/>
        <end position="686"/>
    </location>
</feature>
<dbReference type="eggNOG" id="COG3447">
    <property type="taxonomic scope" value="Bacteria"/>
</dbReference>
<dbReference type="Pfam" id="PF08447">
    <property type="entry name" value="PAS_3"/>
    <property type="match status" value="2"/>
</dbReference>
<dbReference type="Gene3D" id="2.10.70.100">
    <property type="match status" value="1"/>
</dbReference>
<feature type="transmembrane region" description="Helical" evidence="10">
    <location>
        <begin position="67"/>
        <end position="89"/>
    </location>
</feature>
<evidence type="ECO:0000259" key="11">
    <source>
        <dbReference type="PROSITE" id="PS50112"/>
    </source>
</evidence>
<evidence type="ECO:0000313" key="14">
    <source>
        <dbReference type="EMBL" id="CAX60481.1"/>
    </source>
</evidence>
<dbReference type="InterPro" id="IPR035965">
    <property type="entry name" value="PAS-like_dom_sf"/>
</dbReference>
<evidence type="ECO:0000256" key="6">
    <source>
        <dbReference type="ARBA" id="ARBA00022692"/>
    </source>
</evidence>
<evidence type="ECO:0000256" key="9">
    <source>
        <dbReference type="ARBA" id="ARBA00034247"/>
    </source>
</evidence>
<dbReference type="InterPro" id="IPR001610">
    <property type="entry name" value="PAC"/>
</dbReference>
<feature type="transmembrane region" description="Helical" evidence="10">
    <location>
        <begin position="271"/>
        <end position="292"/>
    </location>
</feature>
<dbReference type="CDD" id="cd01949">
    <property type="entry name" value="GGDEF"/>
    <property type="match status" value="1"/>
</dbReference>
<dbReference type="SUPFAM" id="SSF55785">
    <property type="entry name" value="PYP-like sensor domain (PAS domain)"/>
    <property type="match status" value="3"/>
</dbReference>
<dbReference type="PROSITE" id="PS50113">
    <property type="entry name" value="PAC"/>
    <property type="match status" value="3"/>
</dbReference>
<dbReference type="EC" id="2.7.7.65" evidence="4"/>
<feature type="domain" description="GGDEF" evidence="13">
    <location>
        <begin position="718"/>
        <end position="851"/>
    </location>
</feature>
<dbReference type="HOGENOM" id="CLU_000445_126_1_6"/>
<dbReference type="InterPro" id="IPR000700">
    <property type="entry name" value="PAS-assoc_C"/>
</dbReference>
<evidence type="ECO:0000259" key="13">
    <source>
        <dbReference type="PROSITE" id="PS50887"/>
    </source>
</evidence>
<evidence type="ECO:0000256" key="4">
    <source>
        <dbReference type="ARBA" id="ARBA00012528"/>
    </source>
</evidence>
<reference evidence="14 15" key="1">
    <citation type="journal article" date="2010" name="BMC Genomics">
        <title>Genome comparison of the epiphytic bacteria Erwinia billingiae and E. tasmaniensis with the pear pathogen E. pyrifoliae.</title>
        <authorList>
            <person name="Kube M."/>
            <person name="Migdoll A.M."/>
            <person name="Gehring I."/>
            <person name="Heitmann K."/>
            <person name="Mayer Y."/>
            <person name="Kuhl H."/>
            <person name="Knaust F."/>
            <person name="Geider K."/>
            <person name="Reinhardt R."/>
        </authorList>
    </citation>
    <scope>NUCLEOTIDE SEQUENCE [LARGE SCALE GENOMIC DNA]</scope>
    <source>
        <strain evidence="14 15">Eb661</strain>
    </source>
</reference>
<comment type="cofactor">
    <cofactor evidence="1">
        <name>Mg(2+)</name>
        <dbReference type="ChEBI" id="CHEBI:18420"/>
    </cofactor>
</comment>
<keyword evidence="7 10" id="KW-1133">Transmembrane helix</keyword>
<evidence type="ECO:0000256" key="3">
    <source>
        <dbReference type="ARBA" id="ARBA00004665"/>
    </source>
</evidence>
<dbReference type="NCBIfam" id="TIGR00254">
    <property type="entry name" value="GGDEF"/>
    <property type="match status" value="1"/>
</dbReference>
<dbReference type="Gene3D" id="3.30.450.20">
    <property type="entry name" value="PAS domain"/>
    <property type="match status" value="3"/>
</dbReference>
<dbReference type="InterPro" id="IPR043128">
    <property type="entry name" value="Rev_trsase/Diguanyl_cyclase"/>
</dbReference>
<dbReference type="SMART" id="SM00091">
    <property type="entry name" value="PAS"/>
    <property type="match status" value="2"/>
</dbReference>
<feature type="domain" description="PAS" evidence="11">
    <location>
        <begin position="555"/>
        <end position="600"/>
    </location>
</feature>
<dbReference type="CDD" id="cd00130">
    <property type="entry name" value="PAS"/>
    <property type="match status" value="2"/>
</dbReference>
<dbReference type="Pfam" id="PF00989">
    <property type="entry name" value="PAS"/>
    <property type="match status" value="1"/>
</dbReference>
<evidence type="ECO:0000256" key="7">
    <source>
        <dbReference type="ARBA" id="ARBA00022989"/>
    </source>
</evidence>
<gene>
    <name evidence="14" type="ordered locus">EbC_29500</name>
</gene>
<dbReference type="InterPro" id="IPR013655">
    <property type="entry name" value="PAS_fold_3"/>
</dbReference>
<dbReference type="InterPro" id="IPR007895">
    <property type="entry name" value="MASE1"/>
</dbReference>
<organism evidence="15">
    <name type="scientific">Erwinia billingiae (strain Eb661)</name>
    <dbReference type="NCBI Taxonomy" id="634500"/>
    <lineage>
        <taxon>Bacteria</taxon>
        <taxon>Pseudomonadati</taxon>
        <taxon>Pseudomonadota</taxon>
        <taxon>Gammaproteobacteria</taxon>
        <taxon>Enterobacterales</taxon>
        <taxon>Erwiniaceae</taxon>
        <taxon>Erwinia</taxon>
    </lineage>
</organism>
<dbReference type="PANTHER" id="PTHR44757:SF4">
    <property type="entry name" value="DIGUANYLATE CYCLASE DGCE-RELATED"/>
    <property type="match status" value="1"/>
</dbReference>
<feature type="transmembrane region" description="Helical" evidence="10">
    <location>
        <begin position="237"/>
        <end position="259"/>
    </location>
</feature>
<dbReference type="GO" id="GO:0052621">
    <property type="term" value="F:diguanylate cyclase activity"/>
    <property type="evidence" value="ECO:0007669"/>
    <property type="project" value="UniProtKB-EC"/>
</dbReference>
<dbReference type="Pfam" id="PF00990">
    <property type="entry name" value="GGDEF"/>
    <property type="match status" value="1"/>
</dbReference>
<dbReference type="SMART" id="SM00267">
    <property type="entry name" value="GGDEF"/>
    <property type="match status" value="1"/>
</dbReference>
<feature type="transmembrane region" description="Helical" evidence="10">
    <location>
        <begin position="191"/>
        <end position="208"/>
    </location>
</feature>
<accession>D8MUH4</accession>
<dbReference type="InterPro" id="IPR013767">
    <property type="entry name" value="PAS_fold"/>
</dbReference>
<dbReference type="SUPFAM" id="SSF55073">
    <property type="entry name" value="Nucleotide cyclase"/>
    <property type="match status" value="1"/>
</dbReference>
<feature type="domain" description="PAC" evidence="12">
    <location>
        <begin position="501"/>
        <end position="554"/>
    </location>
</feature>
<feature type="transmembrane region" description="Helical" evidence="10">
    <location>
        <begin position="158"/>
        <end position="179"/>
    </location>
</feature>
<feature type="domain" description="PAS" evidence="11">
    <location>
        <begin position="302"/>
        <end position="372"/>
    </location>
</feature>
<dbReference type="PROSITE" id="PS50887">
    <property type="entry name" value="GGDEF"/>
    <property type="match status" value="1"/>
</dbReference>
<dbReference type="RefSeq" id="WP_013202966.1">
    <property type="nucleotide sequence ID" value="NC_014306.1"/>
</dbReference>
<evidence type="ECO:0000256" key="2">
    <source>
        <dbReference type="ARBA" id="ARBA00004651"/>
    </source>
</evidence>
<dbReference type="GO" id="GO:0005886">
    <property type="term" value="C:plasma membrane"/>
    <property type="evidence" value="ECO:0007669"/>
    <property type="project" value="UniProtKB-SubCell"/>
</dbReference>
<keyword evidence="8 10" id="KW-0472">Membrane</keyword>
<feature type="transmembrane region" description="Helical" evidence="10">
    <location>
        <begin position="124"/>
        <end position="146"/>
    </location>
</feature>
<dbReference type="GO" id="GO:0006355">
    <property type="term" value="P:regulation of DNA-templated transcription"/>
    <property type="evidence" value="ECO:0007669"/>
    <property type="project" value="InterPro"/>
</dbReference>
<keyword evidence="5" id="KW-1003">Cell membrane</keyword>
<dbReference type="Pfam" id="PF05231">
    <property type="entry name" value="MASE1"/>
    <property type="match status" value="1"/>
</dbReference>
<comment type="pathway">
    <text evidence="3">Purine metabolism; 3',5'-cyclic di-GMP biosynthesis.</text>
</comment>
<protein>
    <recommendedName>
        <fullName evidence="4">diguanylate cyclase</fullName>
        <ecNumber evidence="4">2.7.7.65</ecNumber>
    </recommendedName>
</protein>
<comment type="subcellular location">
    <subcellularLocation>
        <location evidence="2">Cell membrane</location>
        <topology evidence="2">Multi-pass membrane protein</topology>
    </subcellularLocation>
</comment>
<keyword evidence="15" id="KW-1185">Reference proteome</keyword>
<evidence type="ECO:0000256" key="5">
    <source>
        <dbReference type="ARBA" id="ARBA00022475"/>
    </source>
</evidence>
<dbReference type="Proteomes" id="UP000008793">
    <property type="component" value="Chromosome"/>
</dbReference>
<dbReference type="EMBL" id="FP236843">
    <property type="protein sequence ID" value="CAX60481.1"/>
    <property type="molecule type" value="Genomic_DNA"/>
</dbReference>
<dbReference type="KEGG" id="ebi:EbC_29500"/>
<dbReference type="FunFam" id="3.30.70.270:FF:000001">
    <property type="entry name" value="Diguanylate cyclase domain protein"/>
    <property type="match status" value="1"/>
</dbReference>
<keyword evidence="6 10" id="KW-0812">Transmembrane</keyword>
<proteinExistence type="predicted"/>
<dbReference type="STRING" id="634500.EbC_29500"/>
<dbReference type="eggNOG" id="COG2199">
    <property type="taxonomic scope" value="Bacteria"/>
</dbReference>
<name>D8MUH4_ERWBE</name>
<dbReference type="InterPro" id="IPR052155">
    <property type="entry name" value="Biofilm_reg_signaling"/>
</dbReference>
<dbReference type="AlphaFoldDB" id="D8MUH4"/>
<dbReference type="Gene3D" id="3.30.70.270">
    <property type="match status" value="1"/>
</dbReference>
<evidence type="ECO:0000259" key="12">
    <source>
        <dbReference type="PROSITE" id="PS50113"/>
    </source>
</evidence>
<dbReference type="PANTHER" id="PTHR44757">
    <property type="entry name" value="DIGUANYLATE CYCLASE DGCP"/>
    <property type="match status" value="1"/>
</dbReference>
<dbReference type="NCBIfam" id="TIGR00229">
    <property type="entry name" value="sensory_box"/>
    <property type="match status" value="2"/>
</dbReference>
<feature type="transmembrane region" description="Helical" evidence="10">
    <location>
        <begin position="20"/>
        <end position="37"/>
    </location>
</feature>
<dbReference type="InterPro" id="IPR000014">
    <property type="entry name" value="PAS"/>
</dbReference>
<evidence type="ECO:0000256" key="1">
    <source>
        <dbReference type="ARBA" id="ARBA00001946"/>
    </source>
</evidence>